<dbReference type="AlphaFoldDB" id="A0AA36AVA8"/>
<proteinExistence type="predicted"/>
<evidence type="ECO:0000313" key="2">
    <source>
        <dbReference type="Proteomes" id="UP001162480"/>
    </source>
</evidence>
<sequence length="162" mass="19606">MLRRLQKTFQDPQKSELNCSSWWSKSDMQSMWVCMILRNRMRWCGYTVRMVDERTPKQLFYGELTERKRYWYKPKIRFKDGIRTIMKLLGMNPEDIEILASDQAGWQTRVWNGIKAFEEARITHARLKRDLRRNVMIKKVNHNDLFNVLCQCLKQALPDVLF</sequence>
<name>A0AA36AVA8_OCTVU</name>
<keyword evidence="2" id="KW-1185">Reference proteome</keyword>
<evidence type="ECO:0000313" key="1">
    <source>
        <dbReference type="EMBL" id="CAI9722246.1"/>
    </source>
</evidence>
<dbReference type="Proteomes" id="UP001162480">
    <property type="component" value="Chromosome 4"/>
</dbReference>
<organism evidence="1 2">
    <name type="scientific">Octopus vulgaris</name>
    <name type="common">Common octopus</name>
    <dbReference type="NCBI Taxonomy" id="6645"/>
    <lineage>
        <taxon>Eukaryota</taxon>
        <taxon>Metazoa</taxon>
        <taxon>Spiralia</taxon>
        <taxon>Lophotrochozoa</taxon>
        <taxon>Mollusca</taxon>
        <taxon>Cephalopoda</taxon>
        <taxon>Coleoidea</taxon>
        <taxon>Octopodiformes</taxon>
        <taxon>Octopoda</taxon>
        <taxon>Incirrata</taxon>
        <taxon>Octopodidae</taxon>
        <taxon>Octopus</taxon>
    </lineage>
</organism>
<protein>
    <submittedName>
        <fullName evidence="1">Uncharacterized protein</fullName>
    </submittedName>
</protein>
<dbReference type="EMBL" id="OX597817">
    <property type="protein sequence ID" value="CAI9722246.1"/>
    <property type="molecule type" value="Genomic_DNA"/>
</dbReference>
<gene>
    <name evidence="1" type="ORF">OCTVUL_1B009104</name>
</gene>
<reference evidence="1" key="1">
    <citation type="submission" date="2023-08" db="EMBL/GenBank/DDBJ databases">
        <authorList>
            <person name="Alioto T."/>
            <person name="Alioto T."/>
            <person name="Gomez Garrido J."/>
        </authorList>
    </citation>
    <scope>NUCLEOTIDE SEQUENCE</scope>
</reference>
<accession>A0AA36AVA8</accession>